<keyword evidence="3 4" id="KW-0349">Heme</keyword>
<comment type="cofactor">
    <cofactor evidence="1 3">
        <name>heme</name>
        <dbReference type="ChEBI" id="CHEBI:30413"/>
    </cofactor>
</comment>
<dbReference type="InterPro" id="IPR001128">
    <property type="entry name" value="Cyt_P450"/>
</dbReference>
<dbReference type="PRINTS" id="PR00385">
    <property type="entry name" value="P450"/>
</dbReference>
<evidence type="ECO:0000256" key="5">
    <source>
        <dbReference type="SAM" id="MobiDB-lite"/>
    </source>
</evidence>
<dbReference type="EMBL" id="BDRX01000130">
    <property type="protein sequence ID" value="GBF98623.1"/>
    <property type="molecule type" value="Genomic_DNA"/>
</dbReference>
<reference evidence="6 7" key="1">
    <citation type="journal article" date="2018" name="Sci. Rep.">
        <title>Raphidocelis subcapitata (=Pseudokirchneriella subcapitata) provides an insight into genome evolution and environmental adaptations in the Sphaeropleales.</title>
        <authorList>
            <person name="Suzuki S."/>
            <person name="Yamaguchi H."/>
            <person name="Nakajima N."/>
            <person name="Kawachi M."/>
        </authorList>
    </citation>
    <scope>NUCLEOTIDE SEQUENCE [LARGE SCALE GENOMIC DNA]</scope>
    <source>
        <strain evidence="6 7">NIES-35</strain>
    </source>
</reference>
<name>A0A2V0PKT3_9CHLO</name>
<dbReference type="InterPro" id="IPR036396">
    <property type="entry name" value="Cyt_P450_sf"/>
</dbReference>
<evidence type="ECO:0000256" key="3">
    <source>
        <dbReference type="PIRSR" id="PIRSR602401-1"/>
    </source>
</evidence>
<dbReference type="GO" id="GO:0004497">
    <property type="term" value="F:monooxygenase activity"/>
    <property type="evidence" value="ECO:0007669"/>
    <property type="project" value="UniProtKB-KW"/>
</dbReference>
<feature type="binding site" description="axial binding residue" evidence="3">
    <location>
        <position position="495"/>
    </location>
    <ligand>
        <name>heme</name>
        <dbReference type="ChEBI" id="CHEBI:30413"/>
    </ligand>
    <ligandPart>
        <name>Fe</name>
        <dbReference type="ChEBI" id="CHEBI:18248"/>
    </ligandPart>
</feature>
<evidence type="ECO:0000256" key="4">
    <source>
        <dbReference type="RuleBase" id="RU000461"/>
    </source>
</evidence>
<keyword evidence="4" id="KW-0503">Monooxygenase</keyword>
<dbReference type="PANTHER" id="PTHR24305:SF166">
    <property type="entry name" value="CYTOCHROME P450 12A4, MITOCHONDRIAL-RELATED"/>
    <property type="match status" value="1"/>
</dbReference>
<feature type="compositionally biased region" description="Low complexity" evidence="5">
    <location>
        <begin position="452"/>
        <end position="468"/>
    </location>
</feature>
<dbReference type="STRING" id="307507.A0A2V0PKT3"/>
<dbReference type="Pfam" id="PF00067">
    <property type="entry name" value="p450"/>
    <property type="match status" value="1"/>
</dbReference>
<dbReference type="AlphaFoldDB" id="A0A2V0PKT3"/>
<dbReference type="GO" id="GO:0016705">
    <property type="term" value="F:oxidoreductase activity, acting on paired donors, with incorporation or reduction of molecular oxygen"/>
    <property type="evidence" value="ECO:0007669"/>
    <property type="project" value="InterPro"/>
</dbReference>
<gene>
    <name evidence="6" type="ORF">Rsub_10812</name>
</gene>
<feature type="compositionally biased region" description="Low complexity" evidence="5">
    <location>
        <begin position="585"/>
        <end position="595"/>
    </location>
</feature>
<accession>A0A2V0PKT3</accession>
<dbReference type="InParanoid" id="A0A2V0PKT3"/>
<evidence type="ECO:0000313" key="6">
    <source>
        <dbReference type="EMBL" id="GBF98623.1"/>
    </source>
</evidence>
<proteinExistence type="inferred from homology"/>
<dbReference type="OrthoDB" id="1486960at2759"/>
<keyword evidence="4" id="KW-0560">Oxidoreductase</keyword>
<comment type="caution">
    <text evidence="6">The sequence shown here is derived from an EMBL/GenBank/DDBJ whole genome shotgun (WGS) entry which is preliminary data.</text>
</comment>
<dbReference type="PROSITE" id="PS00086">
    <property type="entry name" value="CYTOCHROME_P450"/>
    <property type="match status" value="1"/>
</dbReference>
<dbReference type="PANTHER" id="PTHR24305">
    <property type="entry name" value="CYTOCHROME P450"/>
    <property type="match status" value="1"/>
</dbReference>
<feature type="compositionally biased region" description="Gly residues" evidence="5">
    <location>
        <begin position="469"/>
        <end position="480"/>
    </location>
</feature>
<feature type="region of interest" description="Disordered" evidence="5">
    <location>
        <begin position="575"/>
        <end position="601"/>
    </location>
</feature>
<keyword evidence="3 4" id="KW-0408">Iron</keyword>
<dbReference type="GO" id="GO:0005506">
    <property type="term" value="F:iron ion binding"/>
    <property type="evidence" value="ECO:0007669"/>
    <property type="project" value="InterPro"/>
</dbReference>
<organism evidence="6 7">
    <name type="scientific">Raphidocelis subcapitata</name>
    <dbReference type="NCBI Taxonomy" id="307507"/>
    <lineage>
        <taxon>Eukaryota</taxon>
        <taxon>Viridiplantae</taxon>
        <taxon>Chlorophyta</taxon>
        <taxon>core chlorophytes</taxon>
        <taxon>Chlorophyceae</taxon>
        <taxon>CS clade</taxon>
        <taxon>Sphaeropleales</taxon>
        <taxon>Selenastraceae</taxon>
        <taxon>Raphidocelis</taxon>
    </lineage>
</organism>
<keyword evidence="7" id="KW-1185">Reference proteome</keyword>
<sequence>MTTVSTADELRLYAGLLWNNAFGPKYDLHKIPGPPGYWLWGHMPHLMRPDYHVQALEWADKYGPVTRFSLGGQHIVLVSDPRLAATVLGRGAGALPRKSIGYSFFDLATNHLGLRSFFTTTDEDHWALIRKGTAAARYFVVALKHAQELAGQVRLAAAAAHRGRGVEMQEQVEMMLLDVFLEGLFEMDLRRINSEEVGHAMNLVLEEANERIKNPFRKFVNPLLRPGWTRSVSRAQRLLGSLYGRIFDTTRARGVPPEDETLLWACLARIKDPKTGTPLTREQLLPEIGAFILAGFDTSSHTIAWCLFNVAAHPDVQARIKAELAAAGLLHAGQPNCVTPRRGGGRGGGALQLTYEDLPRLHYLNAVVDETMRQGFCTMYPVAATGSVRETTAPTRVGPYTLPPGVVVWPMIYALHNAAHNWERPGEFLPERWLDGRDTAYASARDAEVPAASASAPSAAASDQDGSEAAGGGGGGGAGRGPRRFMPFSEGLKGCMGQALGLMEVRTVLVSLLSRFWFDLAPAMGRAESVRRNQQIALTLKIKGGLQLLCTPHSGAGRGKGGGSAASAAAGAGAAGAAGAGAGPRRGAAGAPAGAAAGGLN</sequence>
<feature type="compositionally biased region" description="Gly residues" evidence="5">
    <location>
        <begin position="575"/>
        <end position="584"/>
    </location>
</feature>
<comment type="similarity">
    <text evidence="2 4">Belongs to the cytochrome P450 family.</text>
</comment>
<dbReference type="PRINTS" id="PR00463">
    <property type="entry name" value="EP450I"/>
</dbReference>
<evidence type="ECO:0000256" key="1">
    <source>
        <dbReference type="ARBA" id="ARBA00001971"/>
    </source>
</evidence>
<evidence type="ECO:0000256" key="2">
    <source>
        <dbReference type="ARBA" id="ARBA00010617"/>
    </source>
</evidence>
<evidence type="ECO:0000313" key="7">
    <source>
        <dbReference type="Proteomes" id="UP000247498"/>
    </source>
</evidence>
<dbReference type="GO" id="GO:0020037">
    <property type="term" value="F:heme binding"/>
    <property type="evidence" value="ECO:0007669"/>
    <property type="project" value="InterPro"/>
</dbReference>
<dbReference type="Proteomes" id="UP000247498">
    <property type="component" value="Unassembled WGS sequence"/>
</dbReference>
<feature type="region of interest" description="Disordered" evidence="5">
    <location>
        <begin position="452"/>
        <end position="483"/>
    </location>
</feature>
<protein>
    <submittedName>
        <fullName evidence="6">Cytochrome P450</fullName>
    </submittedName>
</protein>
<dbReference type="SUPFAM" id="SSF48264">
    <property type="entry name" value="Cytochrome P450"/>
    <property type="match status" value="1"/>
</dbReference>
<dbReference type="InterPro" id="IPR017972">
    <property type="entry name" value="Cyt_P450_CS"/>
</dbReference>
<dbReference type="InterPro" id="IPR002401">
    <property type="entry name" value="Cyt_P450_E_grp-I"/>
</dbReference>
<keyword evidence="3 4" id="KW-0479">Metal-binding</keyword>
<dbReference type="Gene3D" id="1.10.630.10">
    <property type="entry name" value="Cytochrome P450"/>
    <property type="match status" value="1"/>
</dbReference>
<dbReference type="InterPro" id="IPR050121">
    <property type="entry name" value="Cytochrome_P450_monoxygenase"/>
</dbReference>